<gene>
    <name evidence="1" type="ORF">ETSY2_32335</name>
</gene>
<protein>
    <submittedName>
        <fullName evidence="1">Uncharacterized protein</fullName>
    </submittedName>
</protein>
<accession>W4M2H6</accession>
<keyword evidence="2" id="KW-1185">Reference proteome</keyword>
<comment type="caution">
    <text evidence="1">The sequence shown here is derived from an EMBL/GenBank/DDBJ whole genome shotgun (WGS) entry which is preliminary data.</text>
</comment>
<organism evidence="1 2">
    <name type="scientific">Candidatus Entotheonella gemina</name>
    <dbReference type="NCBI Taxonomy" id="1429439"/>
    <lineage>
        <taxon>Bacteria</taxon>
        <taxon>Pseudomonadati</taxon>
        <taxon>Nitrospinota/Tectimicrobiota group</taxon>
        <taxon>Candidatus Tectimicrobiota</taxon>
        <taxon>Candidatus Entotheonellia</taxon>
        <taxon>Candidatus Entotheonellales</taxon>
        <taxon>Candidatus Entotheonellaceae</taxon>
        <taxon>Candidatus Entotheonella</taxon>
    </lineage>
</organism>
<reference evidence="1 2" key="1">
    <citation type="journal article" date="2014" name="Nature">
        <title>An environmental bacterial taxon with a large and distinct metabolic repertoire.</title>
        <authorList>
            <person name="Wilson M.C."/>
            <person name="Mori T."/>
            <person name="Ruckert C."/>
            <person name="Uria A.R."/>
            <person name="Helf M.J."/>
            <person name="Takada K."/>
            <person name="Gernert C."/>
            <person name="Steffens U.A."/>
            <person name="Heycke N."/>
            <person name="Schmitt S."/>
            <person name="Rinke C."/>
            <person name="Helfrich E.J."/>
            <person name="Brachmann A.O."/>
            <person name="Gurgui C."/>
            <person name="Wakimoto T."/>
            <person name="Kracht M."/>
            <person name="Crusemann M."/>
            <person name="Hentschel U."/>
            <person name="Abe I."/>
            <person name="Matsunaga S."/>
            <person name="Kalinowski J."/>
            <person name="Takeyama H."/>
            <person name="Piel J."/>
        </authorList>
    </citation>
    <scope>NUCLEOTIDE SEQUENCE [LARGE SCALE GENOMIC DNA]</scope>
    <source>
        <strain evidence="2">TSY2</strain>
    </source>
</reference>
<sequence>MLTGCPGSDSDNELRFVVNLPSNGLTGEDQRLGPESAIAGTTIRLMR</sequence>
<dbReference type="EMBL" id="AZHX01001378">
    <property type="protein sequence ID" value="ETX03822.1"/>
    <property type="molecule type" value="Genomic_DNA"/>
</dbReference>
<evidence type="ECO:0000313" key="1">
    <source>
        <dbReference type="EMBL" id="ETX03822.1"/>
    </source>
</evidence>
<proteinExistence type="predicted"/>
<dbReference type="Proteomes" id="UP000019140">
    <property type="component" value="Unassembled WGS sequence"/>
</dbReference>
<evidence type="ECO:0000313" key="2">
    <source>
        <dbReference type="Proteomes" id="UP000019140"/>
    </source>
</evidence>
<name>W4M2H6_9BACT</name>
<dbReference type="HOGENOM" id="CLU_3165884_0_0_7"/>
<dbReference type="AlphaFoldDB" id="W4M2H6"/>